<keyword evidence="14" id="KW-1185">Reference proteome</keyword>
<keyword evidence="3" id="KW-0328">Glycosyltransferase</keyword>
<dbReference type="InterPro" id="IPR036950">
    <property type="entry name" value="PBP_transglycosylase"/>
</dbReference>
<dbReference type="PANTHER" id="PTHR32282">
    <property type="entry name" value="BINDING PROTEIN TRANSPEPTIDASE, PUTATIVE-RELATED"/>
    <property type="match status" value="1"/>
</dbReference>
<accession>A0ABT0UU21</accession>
<keyword evidence="5" id="KW-0378">Hydrolase</keyword>
<dbReference type="InterPro" id="IPR050396">
    <property type="entry name" value="Glycosyltr_51/Transpeptidase"/>
</dbReference>
<feature type="region of interest" description="Disordered" evidence="9">
    <location>
        <begin position="800"/>
        <end position="933"/>
    </location>
</feature>
<comment type="catalytic activity">
    <reaction evidence="8">
        <text>[GlcNAc-(1-&gt;4)-Mur2Ac(oyl-L-Ala-gamma-D-Glu-L-Lys-D-Ala-D-Ala)](n)-di-trans,octa-cis-undecaprenyl diphosphate + beta-D-GlcNAc-(1-&gt;4)-Mur2Ac(oyl-L-Ala-gamma-D-Glu-L-Lys-D-Ala-D-Ala)-di-trans,octa-cis-undecaprenyl diphosphate = [GlcNAc-(1-&gt;4)-Mur2Ac(oyl-L-Ala-gamma-D-Glu-L-Lys-D-Ala-D-Ala)](n+1)-di-trans,octa-cis-undecaprenyl diphosphate + di-trans,octa-cis-undecaprenyl diphosphate + H(+)</text>
        <dbReference type="Rhea" id="RHEA:23708"/>
        <dbReference type="Rhea" id="RHEA-COMP:9602"/>
        <dbReference type="Rhea" id="RHEA-COMP:9603"/>
        <dbReference type="ChEBI" id="CHEBI:15378"/>
        <dbReference type="ChEBI" id="CHEBI:58405"/>
        <dbReference type="ChEBI" id="CHEBI:60033"/>
        <dbReference type="ChEBI" id="CHEBI:78435"/>
        <dbReference type="EC" id="2.4.99.28"/>
    </reaction>
</comment>
<keyword evidence="10" id="KW-1133">Transmembrane helix</keyword>
<feature type="region of interest" description="Disordered" evidence="9">
    <location>
        <begin position="1"/>
        <end position="129"/>
    </location>
</feature>
<feature type="compositionally biased region" description="Low complexity" evidence="9">
    <location>
        <begin position="10"/>
        <end position="31"/>
    </location>
</feature>
<dbReference type="SUPFAM" id="SSF56601">
    <property type="entry name" value="beta-lactamase/transpeptidase-like"/>
    <property type="match status" value="1"/>
</dbReference>
<dbReference type="PANTHER" id="PTHR32282:SF34">
    <property type="entry name" value="PENICILLIN-BINDING PROTEIN 1A"/>
    <property type="match status" value="1"/>
</dbReference>
<evidence type="ECO:0000256" key="4">
    <source>
        <dbReference type="ARBA" id="ARBA00022679"/>
    </source>
</evidence>
<keyword evidence="10" id="KW-0472">Membrane</keyword>
<dbReference type="Gene3D" id="1.10.3810.10">
    <property type="entry name" value="Biosynthetic peptidoglycan transglycosylase-like"/>
    <property type="match status" value="1"/>
</dbReference>
<gene>
    <name evidence="13" type="ORF">NBG84_24865</name>
</gene>
<evidence type="ECO:0000313" key="13">
    <source>
        <dbReference type="EMBL" id="MCM2391479.1"/>
    </source>
</evidence>
<dbReference type="RefSeq" id="WP_250921803.1">
    <property type="nucleotide sequence ID" value="NZ_JAMQAW010000030.1"/>
</dbReference>
<feature type="compositionally biased region" description="Gly residues" evidence="9">
    <location>
        <begin position="90"/>
        <end position="117"/>
    </location>
</feature>
<dbReference type="InterPro" id="IPR012338">
    <property type="entry name" value="Beta-lactam/transpept-like"/>
</dbReference>
<comment type="catalytic activity">
    <reaction evidence="7">
        <text>Preferential cleavage: (Ac)2-L-Lys-D-Ala-|-D-Ala. Also transpeptidation of peptidyl-alanyl moieties that are N-acyl substituents of D-alanine.</text>
        <dbReference type="EC" id="3.4.16.4"/>
    </reaction>
</comment>
<feature type="domain" description="Glycosyl transferase family 51" evidence="12">
    <location>
        <begin position="187"/>
        <end position="374"/>
    </location>
</feature>
<evidence type="ECO:0000256" key="7">
    <source>
        <dbReference type="ARBA" id="ARBA00034000"/>
    </source>
</evidence>
<dbReference type="EMBL" id="JAMQAW010000030">
    <property type="protein sequence ID" value="MCM2391479.1"/>
    <property type="molecule type" value="Genomic_DNA"/>
</dbReference>
<feature type="domain" description="Penicillin-binding protein transpeptidase" evidence="11">
    <location>
        <begin position="574"/>
        <end position="746"/>
    </location>
</feature>
<keyword evidence="10" id="KW-0812">Transmembrane</keyword>
<sequence length="933" mass="98942">MSEHRRKSPQPQSGGRAAARRAAQQPSGRRAAPPHRTSAGSASTPYGDESPSASYGDSTSQGEGRSYGGRAESRRAAQGGGGRRRMDSGAGAGGRGGGRRGGGGGGRGPDGPRYGGDPGKRRLIDYPRRDKDGWGRWVPSWKLATGICLGFIGTLMAAATVAYAMVGVPDPDKAATAQNNVYLWDDGTQMAATGGEINRQNVDFEQIPLHMQNAVISAENKTFWSDEGIDPMGISRALVNMAKGGQTQGGSTITQQYVKNNRLRDQSQTLSRKFKELFISMKIDNQVKKSDIMAGYLNTSYYGRGAYGIQAAARTYYETDANKLTASQSAVLAALLKGPTYFDPAGAIDIDPAATQAKNYKRAAERWSWILDQMVKDGHLDSAERDQHIQAGYPMPKPIKKGAKLGGQVGYLVDLAKANFLSKNDRGITAKDLAQGGYEIHTTFNKSKVKKLEKTIADVYKKNIDPKKRPKYDTFVQFGGASVEPSTGKIVAIYGGEDATRHFINNANETGAQVGSTFKPFVLAAAMTDGVRDPKLGENQSLEERTLVDPDKAIYNGKNKLKIKRYDGSVWRNEEGKEWLQVNDNDQSYKNINLRDAMIVSANSPFVQLGMDIGIPQVREAASNAGLLESSLDKSNVPSFSIGISSPSAIRMAGAYGTFAANGQQRDPYSVQEVKKGALTVYKHKDEPSGAFPPVIANTVTDILRDVVDKDEGTGKNARIPGRPVAGKTGTTDGNKSAWFVGYTPQLSTAIDMFRLDSNEKNKNRAFQEMFGTGGKAKIHGSSFPSEIWQRYMSDVHKGQPVKQFPKPGPFGEAVWGGGASSPPPSPLPSPSKEPSEKPSKSSSPSASKEPSPSPSTSPSKSCDPWGLDCGELGGTEGGDPGGNGNGSGNGSASGSGNGSGDSDGGVDPSPSPSPSPGVNSGKGGGWLGGPDG</sequence>
<evidence type="ECO:0000259" key="12">
    <source>
        <dbReference type="Pfam" id="PF00912"/>
    </source>
</evidence>
<feature type="compositionally biased region" description="Polar residues" evidence="9">
    <location>
        <begin position="51"/>
        <end position="63"/>
    </location>
</feature>
<evidence type="ECO:0000313" key="14">
    <source>
        <dbReference type="Proteomes" id="UP001431429"/>
    </source>
</evidence>
<dbReference type="SUPFAM" id="SSF53955">
    <property type="entry name" value="Lysozyme-like"/>
    <property type="match status" value="1"/>
</dbReference>
<evidence type="ECO:0000256" key="2">
    <source>
        <dbReference type="ARBA" id="ARBA00022670"/>
    </source>
</evidence>
<dbReference type="Pfam" id="PF00912">
    <property type="entry name" value="Transgly"/>
    <property type="match status" value="1"/>
</dbReference>
<comment type="caution">
    <text evidence="13">The sequence shown here is derived from an EMBL/GenBank/DDBJ whole genome shotgun (WGS) entry which is preliminary data.</text>
</comment>
<keyword evidence="6" id="KW-0511">Multifunctional enzyme</keyword>
<dbReference type="Pfam" id="PF00905">
    <property type="entry name" value="Transpeptidase"/>
    <property type="match status" value="2"/>
</dbReference>
<name>A0ABT0UU21_9ACTN</name>
<keyword evidence="4" id="KW-0808">Transferase</keyword>
<evidence type="ECO:0000256" key="3">
    <source>
        <dbReference type="ARBA" id="ARBA00022676"/>
    </source>
</evidence>
<feature type="compositionally biased region" description="Low complexity" evidence="9">
    <location>
        <begin position="841"/>
        <end position="862"/>
    </location>
</feature>
<reference evidence="13" key="1">
    <citation type="submission" date="2022-06" db="EMBL/GenBank/DDBJ databases">
        <title>Genome public.</title>
        <authorList>
            <person name="Sun Q."/>
        </authorList>
    </citation>
    <scope>NUCLEOTIDE SEQUENCE</scope>
    <source>
        <strain evidence="13">CWNU-1</strain>
    </source>
</reference>
<protein>
    <submittedName>
        <fullName evidence="13">Penicillin-binding protein</fullName>
    </submittedName>
</protein>
<evidence type="ECO:0000256" key="10">
    <source>
        <dbReference type="SAM" id="Phobius"/>
    </source>
</evidence>
<evidence type="ECO:0000256" key="6">
    <source>
        <dbReference type="ARBA" id="ARBA00023268"/>
    </source>
</evidence>
<feature type="compositionally biased region" description="Gly residues" evidence="9">
    <location>
        <begin position="921"/>
        <end position="933"/>
    </location>
</feature>
<dbReference type="InterPro" id="IPR001264">
    <property type="entry name" value="Glyco_trans_51"/>
</dbReference>
<keyword evidence="1" id="KW-0121">Carboxypeptidase</keyword>
<dbReference type="InterPro" id="IPR001460">
    <property type="entry name" value="PCN-bd_Tpept"/>
</dbReference>
<evidence type="ECO:0000256" key="1">
    <source>
        <dbReference type="ARBA" id="ARBA00022645"/>
    </source>
</evidence>
<feature type="compositionally biased region" description="Gly residues" evidence="9">
    <location>
        <begin position="872"/>
        <end position="904"/>
    </location>
</feature>
<evidence type="ECO:0000256" key="5">
    <source>
        <dbReference type="ARBA" id="ARBA00022801"/>
    </source>
</evidence>
<evidence type="ECO:0000256" key="8">
    <source>
        <dbReference type="ARBA" id="ARBA00049902"/>
    </source>
</evidence>
<dbReference type="Gene3D" id="3.40.710.10">
    <property type="entry name" value="DD-peptidase/beta-lactamase superfamily"/>
    <property type="match status" value="1"/>
</dbReference>
<feature type="domain" description="Penicillin-binding protein transpeptidase" evidence="11">
    <location>
        <begin position="483"/>
        <end position="535"/>
    </location>
</feature>
<organism evidence="13 14">
    <name type="scientific">Streptomyces albipurpureus</name>
    <dbReference type="NCBI Taxonomy" id="2897419"/>
    <lineage>
        <taxon>Bacteria</taxon>
        <taxon>Bacillati</taxon>
        <taxon>Actinomycetota</taxon>
        <taxon>Actinomycetes</taxon>
        <taxon>Kitasatosporales</taxon>
        <taxon>Streptomycetaceae</taxon>
        <taxon>Streptomyces</taxon>
    </lineage>
</organism>
<evidence type="ECO:0000259" key="11">
    <source>
        <dbReference type="Pfam" id="PF00905"/>
    </source>
</evidence>
<feature type="compositionally biased region" description="Pro residues" evidence="9">
    <location>
        <begin position="822"/>
        <end position="832"/>
    </location>
</feature>
<dbReference type="Proteomes" id="UP001431429">
    <property type="component" value="Unassembled WGS sequence"/>
</dbReference>
<feature type="region of interest" description="Disordered" evidence="9">
    <location>
        <begin position="713"/>
        <end position="734"/>
    </location>
</feature>
<evidence type="ECO:0000256" key="9">
    <source>
        <dbReference type="SAM" id="MobiDB-lite"/>
    </source>
</evidence>
<feature type="transmembrane region" description="Helical" evidence="10">
    <location>
        <begin position="143"/>
        <end position="166"/>
    </location>
</feature>
<feature type="compositionally biased region" description="Basic and acidic residues" evidence="9">
    <location>
        <begin position="118"/>
        <end position="129"/>
    </location>
</feature>
<proteinExistence type="predicted"/>
<keyword evidence="2" id="KW-0645">Protease</keyword>
<dbReference type="InterPro" id="IPR023346">
    <property type="entry name" value="Lysozyme-like_dom_sf"/>
</dbReference>